<proteinExistence type="predicted"/>
<keyword evidence="1" id="KW-0812">Transmembrane</keyword>
<comment type="caution">
    <text evidence="2">The sequence shown here is derived from an EMBL/GenBank/DDBJ whole genome shotgun (WGS) entry which is preliminary data.</text>
</comment>
<feature type="transmembrane region" description="Helical" evidence="1">
    <location>
        <begin position="85"/>
        <end position="109"/>
    </location>
</feature>
<sequence>MEDQCQIIIQDEYDQLVKQDKHFPAFVEKLGINDLTDEMVRKAIATSGTSIVFAIIVEVSGFAFYTTATSLVATFAGLFGLTLPFGFYTGLTSTIVVLANRLFIVPLLLGGGILFRGSGAAG</sequence>
<protein>
    <recommendedName>
        <fullName evidence="4">Membrane transport protein MMPL domain-containing protein</fullName>
    </recommendedName>
</protein>
<dbReference type="Proteomes" id="UP001596233">
    <property type="component" value="Unassembled WGS sequence"/>
</dbReference>
<keyword evidence="1" id="KW-0472">Membrane</keyword>
<accession>A0ABW1V507</accession>
<name>A0ABW1V507_9BACL</name>
<keyword evidence="1" id="KW-1133">Transmembrane helix</keyword>
<feature type="transmembrane region" description="Helical" evidence="1">
    <location>
        <begin position="51"/>
        <end position="79"/>
    </location>
</feature>
<evidence type="ECO:0008006" key="4">
    <source>
        <dbReference type="Google" id="ProtNLM"/>
    </source>
</evidence>
<reference evidence="3" key="1">
    <citation type="journal article" date="2019" name="Int. J. Syst. Evol. Microbiol.">
        <title>The Global Catalogue of Microorganisms (GCM) 10K type strain sequencing project: providing services to taxonomists for standard genome sequencing and annotation.</title>
        <authorList>
            <consortium name="The Broad Institute Genomics Platform"/>
            <consortium name="The Broad Institute Genome Sequencing Center for Infectious Disease"/>
            <person name="Wu L."/>
            <person name="Ma J."/>
        </authorList>
    </citation>
    <scope>NUCLEOTIDE SEQUENCE [LARGE SCALE GENOMIC DNA]</scope>
    <source>
        <strain evidence="3">PCU 280</strain>
    </source>
</reference>
<evidence type="ECO:0000313" key="2">
    <source>
        <dbReference type="EMBL" id="MFC6333568.1"/>
    </source>
</evidence>
<evidence type="ECO:0000313" key="3">
    <source>
        <dbReference type="Proteomes" id="UP001596233"/>
    </source>
</evidence>
<evidence type="ECO:0000256" key="1">
    <source>
        <dbReference type="SAM" id="Phobius"/>
    </source>
</evidence>
<dbReference type="EMBL" id="JBHSTE010000004">
    <property type="protein sequence ID" value="MFC6333568.1"/>
    <property type="molecule type" value="Genomic_DNA"/>
</dbReference>
<dbReference type="RefSeq" id="WP_379235175.1">
    <property type="nucleotide sequence ID" value="NZ_JBHSTE010000004.1"/>
</dbReference>
<organism evidence="2 3">
    <name type="scientific">Paenibacillus septentrionalis</name>
    <dbReference type="NCBI Taxonomy" id="429342"/>
    <lineage>
        <taxon>Bacteria</taxon>
        <taxon>Bacillati</taxon>
        <taxon>Bacillota</taxon>
        <taxon>Bacilli</taxon>
        <taxon>Bacillales</taxon>
        <taxon>Paenibacillaceae</taxon>
        <taxon>Paenibacillus</taxon>
    </lineage>
</organism>
<keyword evidence="3" id="KW-1185">Reference proteome</keyword>
<gene>
    <name evidence="2" type="ORF">ACFP56_13145</name>
</gene>